<keyword evidence="1" id="KW-0813">Transport</keyword>
<gene>
    <name evidence="4" type="ORF">GCM10007116_01570</name>
    <name evidence="3" type="ORF">HS1genome_2397</name>
</gene>
<dbReference type="AlphaFoldDB" id="A0A348B756"/>
<organism evidence="3 5">
    <name type="scientific">Sulfodiicoccus acidiphilus</name>
    <dbReference type="NCBI Taxonomy" id="1670455"/>
    <lineage>
        <taxon>Archaea</taxon>
        <taxon>Thermoproteota</taxon>
        <taxon>Thermoprotei</taxon>
        <taxon>Sulfolobales</taxon>
        <taxon>Sulfolobaceae</taxon>
        <taxon>Sulfodiicoccus</taxon>
    </lineage>
</organism>
<accession>A0A348B756</accession>
<dbReference type="OrthoDB" id="42558at2157"/>
<evidence type="ECO:0000256" key="1">
    <source>
        <dbReference type="ARBA" id="ARBA00022448"/>
    </source>
</evidence>
<protein>
    <recommendedName>
        <fullName evidence="6">ATPase</fullName>
    </recommendedName>
</protein>
<reference evidence="4" key="4">
    <citation type="submission" date="2020-09" db="EMBL/GenBank/DDBJ databases">
        <authorList>
            <person name="Sun Q."/>
            <person name="Ohkuma M."/>
        </authorList>
    </citation>
    <scope>NUCLEOTIDE SEQUENCE</scope>
    <source>
        <strain evidence="4">JCM 31740</strain>
    </source>
</reference>
<dbReference type="GeneID" id="38667852"/>
<keyword evidence="5" id="KW-1185">Reference proteome</keyword>
<reference evidence="3" key="3">
    <citation type="journal article" date="2019" name="BMC Res. Notes">
        <title>Complete genome sequence of the Sulfodiicoccus acidiphilus strain HS-1T, the first crenarchaeon that lacks polB3, isolated from an acidic hot spring in Ohwaku-dani, Hakone, Japan.</title>
        <authorList>
            <person name="Sakai H.D."/>
            <person name="Kurosawa N."/>
        </authorList>
    </citation>
    <scope>NUCLEOTIDE SEQUENCE</scope>
    <source>
        <strain evidence="3">HS-1</strain>
    </source>
</reference>
<dbReference type="InterPro" id="IPR044911">
    <property type="entry name" value="V-type_ATPase_csu/dsu_dom_3"/>
</dbReference>
<name>A0A348B756_9CREN</name>
<dbReference type="EMBL" id="BMQS01000001">
    <property type="protein sequence ID" value="GGT87199.1"/>
    <property type="molecule type" value="Genomic_DNA"/>
</dbReference>
<keyword evidence="2" id="KW-0406">Ion transport</keyword>
<dbReference type="InterPro" id="IPR036079">
    <property type="entry name" value="ATPase_csu/dsu_sf"/>
</dbReference>
<dbReference type="Gene3D" id="1.10.132.50">
    <property type="entry name" value="ATP synthase (C/AC39) subunit, domain 3"/>
    <property type="match status" value="1"/>
</dbReference>
<proteinExistence type="predicted"/>
<dbReference type="KEGG" id="sacd:HS1genome_2397"/>
<dbReference type="Pfam" id="PF01992">
    <property type="entry name" value="vATP-synt_AC39"/>
    <property type="match status" value="1"/>
</dbReference>
<reference evidence="4" key="1">
    <citation type="journal article" date="2014" name="Int. J. Syst. Evol. Microbiol.">
        <title>Complete genome sequence of Corynebacterium casei LMG S-19264T (=DSM 44701T), isolated from a smear-ripened cheese.</title>
        <authorList>
            <consortium name="US DOE Joint Genome Institute (JGI-PGF)"/>
            <person name="Walter F."/>
            <person name="Albersmeier A."/>
            <person name="Kalinowski J."/>
            <person name="Ruckert C."/>
        </authorList>
    </citation>
    <scope>NUCLEOTIDE SEQUENCE</scope>
    <source>
        <strain evidence="4">JCM 31740</strain>
    </source>
</reference>
<dbReference type="Proteomes" id="UP000616143">
    <property type="component" value="Unassembled WGS sequence"/>
</dbReference>
<dbReference type="Proteomes" id="UP000276741">
    <property type="component" value="Chromosome"/>
</dbReference>
<evidence type="ECO:0008006" key="6">
    <source>
        <dbReference type="Google" id="ProtNLM"/>
    </source>
</evidence>
<sequence length="328" mass="36308">MSVNTYLTSIARLLKSKTLSRSLMDELLGSGSWKESANILKERGILPEVGQNLEDTEAIVKRHFTSLGSELRNFTLSSNIGKRIADLYYYRLTLNDLKYLVSSVYSKVKVERRMILSGDQNLFSAAESSPNSIDELSTLLRGQIYGEALEYAAKSGARDLSALNSSLDLFFIIRLSSTINEMRGDWKAKADQLTCGYRDYYALSMAATQRVAVSTEIYCKVSPEVAKDLAAASSQQEGIEIVKRTEYGKGIQTTTLAAALAFVEHEAKIQARKAAKAVFMGDPFTPLSVMAALELISLDQEDIIKLFNAQALGFPSNKIKELLSFEFI</sequence>
<dbReference type="SUPFAM" id="SSF103486">
    <property type="entry name" value="V-type ATP synthase subunit C"/>
    <property type="match status" value="1"/>
</dbReference>
<dbReference type="InterPro" id="IPR002843">
    <property type="entry name" value="ATPase_V0-cplx_csu/dsu"/>
</dbReference>
<evidence type="ECO:0000313" key="4">
    <source>
        <dbReference type="EMBL" id="GGT87199.1"/>
    </source>
</evidence>
<evidence type="ECO:0000313" key="3">
    <source>
        <dbReference type="EMBL" id="BBD74008.1"/>
    </source>
</evidence>
<reference evidence="5" key="2">
    <citation type="submission" date="2018-04" db="EMBL/GenBank/DDBJ databases">
        <title>Complete genome sequence of Sulfodiicoccus acidiphilus strain HS-1.</title>
        <authorList>
            <person name="Sakai H.D."/>
            <person name="Kurosawa N."/>
        </authorList>
    </citation>
    <scope>NUCLEOTIDE SEQUENCE [LARGE SCALE GENOMIC DNA]</scope>
    <source>
        <strain evidence="5">HS-1</strain>
    </source>
</reference>
<evidence type="ECO:0000256" key="2">
    <source>
        <dbReference type="ARBA" id="ARBA00023065"/>
    </source>
</evidence>
<dbReference type="RefSeq" id="WP_126451226.1">
    <property type="nucleotide sequence ID" value="NZ_AP018553.1"/>
</dbReference>
<dbReference type="GO" id="GO:0046961">
    <property type="term" value="F:proton-transporting ATPase activity, rotational mechanism"/>
    <property type="evidence" value="ECO:0007669"/>
    <property type="project" value="InterPro"/>
</dbReference>
<dbReference type="EMBL" id="AP018553">
    <property type="protein sequence ID" value="BBD74008.1"/>
    <property type="molecule type" value="Genomic_DNA"/>
</dbReference>
<evidence type="ECO:0000313" key="5">
    <source>
        <dbReference type="Proteomes" id="UP000276741"/>
    </source>
</evidence>